<evidence type="ECO:0000259" key="14">
    <source>
        <dbReference type="Pfam" id="PF00520"/>
    </source>
</evidence>
<evidence type="ECO:0000256" key="9">
    <source>
        <dbReference type="ARBA" id="ARBA00023136"/>
    </source>
</evidence>
<dbReference type="InterPro" id="IPR002110">
    <property type="entry name" value="Ankyrin_rpt"/>
</dbReference>
<feature type="domain" description="Ion transport" evidence="14">
    <location>
        <begin position="717"/>
        <end position="914"/>
    </location>
</feature>
<evidence type="ECO:0000256" key="13">
    <source>
        <dbReference type="SAM" id="Phobius"/>
    </source>
</evidence>
<dbReference type="InterPro" id="IPR052076">
    <property type="entry name" value="TRP_cation_channel"/>
</dbReference>
<proteinExistence type="predicted"/>
<comment type="subcellular location">
    <subcellularLocation>
        <location evidence="1">Membrane</location>
        <topology evidence="1">Multi-pass membrane protein</topology>
    </subcellularLocation>
</comment>
<dbReference type="PROSITE" id="PS50088">
    <property type="entry name" value="ANK_REPEAT"/>
    <property type="match status" value="2"/>
</dbReference>
<comment type="caution">
    <text evidence="15">The sequence shown here is derived from an EMBL/GenBank/DDBJ whole genome shotgun (WGS) entry which is preliminary data.</text>
</comment>
<dbReference type="GO" id="GO:0005216">
    <property type="term" value="F:monoatomic ion channel activity"/>
    <property type="evidence" value="ECO:0007669"/>
    <property type="project" value="InterPro"/>
</dbReference>
<dbReference type="PANTHER" id="PTHR47143:SF4">
    <property type="entry name" value="TRANSIENT RECEPTOR POTENTIAL CATION CHANNEL PROTEIN PAINLESS"/>
    <property type="match status" value="1"/>
</dbReference>
<feature type="repeat" description="ANK" evidence="11">
    <location>
        <begin position="484"/>
        <end position="516"/>
    </location>
</feature>
<dbReference type="AlphaFoldDB" id="A0AAE1I4I1"/>
<evidence type="ECO:0000256" key="1">
    <source>
        <dbReference type="ARBA" id="ARBA00004141"/>
    </source>
</evidence>
<keyword evidence="7 11" id="KW-0040">ANK repeat</keyword>
<feature type="transmembrane region" description="Helical" evidence="13">
    <location>
        <begin position="806"/>
        <end position="828"/>
    </location>
</feature>
<accession>A0AAE1I4I1</accession>
<keyword evidence="3" id="KW-0716">Sensory transduction</keyword>
<reference evidence="15" key="2">
    <citation type="journal article" date="2023" name="BMC Genomics">
        <title>Pest status, molecular evolution, and epigenetic factors derived from the genome assembly of Frankliniella fusca, a thysanopteran phytovirus vector.</title>
        <authorList>
            <person name="Catto M.A."/>
            <person name="Labadie P.E."/>
            <person name="Jacobson A.L."/>
            <person name="Kennedy G.G."/>
            <person name="Srinivasan R."/>
            <person name="Hunt B.G."/>
        </authorList>
    </citation>
    <scope>NUCLEOTIDE SEQUENCE</scope>
    <source>
        <strain evidence="15">PL_HMW_Pooled</strain>
    </source>
</reference>
<feature type="repeat" description="ANK" evidence="11">
    <location>
        <begin position="233"/>
        <end position="265"/>
    </location>
</feature>
<dbReference type="PANTHER" id="PTHR47143">
    <property type="entry name" value="TRANSIENT RECEPTOR POTENTIAL CATION CHANNEL PROTEIN PAINLESS"/>
    <property type="match status" value="1"/>
</dbReference>
<feature type="transmembrane region" description="Helical" evidence="13">
    <location>
        <begin position="882"/>
        <end position="903"/>
    </location>
</feature>
<dbReference type="SMART" id="SM00248">
    <property type="entry name" value="ANK"/>
    <property type="match status" value="8"/>
</dbReference>
<keyword evidence="2" id="KW-0813">Transport</keyword>
<keyword evidence="12" id="KW-0175">Coiled coil</keyword>
<evidence type="ECO:0000256" key="11">
    <source>
        <dbReference type="PROSITE-ProRule" id="PRU00023"/>
    </source>
</evidence>
<evidence type="ECO:0000256" key="12">
    <source>
        <dbReference type="SAM" id="Coils"/>
    </source>
</evidence>
<gene>
    <name evidence="15" type="ORF">KUF71_012616</name>
</gene>
<keyword evidence="15" id="KW-0675">Receptor</keyword>
<sequence>MPAVSSGPGRHPQDRLTSVSYPQARALLQMNEKKTAADALLQMEKRMVVEDLEMTTPARQNGGGALALCRSLSLRAPDPSSQLLSAYRNQDLETFSELLSGSPPEAQPDHWYDDPHFATMLDLASRDDGRAEYARALLDAGADPNRVNKVRKKAPIHLAAEVGNIASLEVLLQAKNIDVNKQDSSGCTALHLAAREDVTQSGRAREELEHRYRRCVQLLMQHPQVSLNKPNRKGLTPVHMAAAHASADMVRIMLTGGGSRLDVDGFEDAQGQTARQVITAKHPHLVRLLPPPADATATAGLTADRLFFYLYSRENANFLDALASMSSAEADAQLLDADDGSHTLMQLASEVSSGCYAWTLRSDLPSSVAHTTSLFQAGLHDVVSALLEAGADPNRTAGAAMSRRSPLHAACHHGYYRVARTLAAHERTDLQARAHGDTPLHAAVKGAAECGGLALAASRAGRDHRKCVQVLLARGVDVNAADVKGNTALHYAARNGDADVVAALLRAGAYIGVRNCFGEPPLADVAPRALEAYLDECVVTNDLLPREDNYEVIFKYNFLAGAHRVRAAPPRAGHGQDVSVGVEEDAKRLMGEGQATEAHACETDPLLYMSRSADLRYLLKHPIITSFLYLKWQRIRGFFFVNLAFYVAFWLLLTAYVLTGYSEQPEQGLISEALGGEAAPTTDKQNASAKGDGPGDLPVPNVSAASAAPLVAGLLAFFLLLLALRELFQLVVSPHKYVLNPENWLEAMLIVNTAVLLLSRQTNSYSRQQLSAVAILLSWAELVLLIGRHPLLATNIEMFKTVSLNFLKFLAWYSILIVAFALSFYTLFRDCGGGGVSACKDGDDENFFLSPAMSVFKSIVMLTGEFDAGSIPFVTFPVTSHILFVLFVFLIAIVLFNLLNGLAVSDTQAIREDAELVAYVSRVKLVAYVESMLVGAGPQRGVAGWLSGRMRSALCGCLNTCKTVCIARVNLFPEVVPDQQIHVLPNQGNRIEFATRGSCSRNRAMSLDDDELAGCAVHCTHMSMDPAIMRDVKELFIRRAEQTEVGNMQKRIDHYEREVQNYVERIRHLENSQKELLEILRSNRQGSPS</sequence>
<evidence type="ECO:0000256" key="6">
    <source>
        <dbReference type="ARBA" id="ARBA00022989"/>
    </source>
</evidence>
<feature type="transmembrane region" description="Helical" evidence="13">
    <location>
        <begin position="638"/>
        <end position="658"/>
    </location>
</feature>
<evidence type="ECO:0000256" key="8">
    <source>
        <dbReference type="ARBA" id="ARBA00023065"/>
    </source>
</evidence>
<keyword evidence="4 13" id="KW-0812">Transmembrane</keyword>
<keyword evidence="5" id="KW-0677">Repeat</keyword>
<dbReference type="Proteomes" id="UP001219518">
    <property type="component" value="Unassembled WGS sequence"/>
</dbReference>
<organism evidence="15 16">
    <name type="scientific">Frankliniella fusca</name>
    <dbReference type="NCBI Taxonomy" id="407009"/>
    <lineage>
        <taxon>Eukaryota</taxon>
        <taxon>Metazoa</taxon>
        <taxon>Ecdysozoa</taxon>
        <taxon>Arthropoda</taxon>
        <taxon>Hexapoda</taxon>
        <taxon>Insecta</taxon>
        <taxon>Pterygota</taxon>
        <taxon>Neoptera</taxon>
        <taxon>Paraneoptera</taxon>
        <taxon>Thysanoptera</taxon>
        <taxon>Terebrantia</taxon>
        <taxon>Thripoidea</taxon>
        <taxon>Thripidae</taxon>
        <taxon>Frankliniella</taxon>
    </lineage>
</organism>
<dbReference type="Pfam" id="PF00520">
    <property type="entry name" value="Ion_trans"/>
    <property type="match status" value="1"/>
</dbReference>
<dbReference type="SUPFAM" id="SSF48403">
    <property type="entry name" value="Ankyrin repeat"/>
    <property type="match status" value="2"/>
</dbReference>
<evidence type="ECO:0000256" key="4">
    <source>
        <dbReference type="ARBA" id="ARBA00022692"/>
    </source>
</evidence>
<dbReference type="EMBL" id="JAHWGI010001436">
    <property type="protein sequence ID" value="KAK3932439.1"/>
    <property type="molecule type" value="Genomic_DNA"/>
</dbReference>
<dbReference type="GO" id="GO:0034703">
    <property type="term" value="C:cation channel complex"/>
    <property type="evidence" value="ECO:0007669"/>
    <property type="project" value="UniProtKB-ARBA"/>
</dbReference>
<keyword evidence="10" id="KW-0407">Ion channel</keyword>
<protein>
    <submittedName>
        <fullName evidence="15">Transient receptor potential cation channel protein painless</fullName>
    </submittedName>
</protein>
<reference evidence="15" key="1">
    <citation type="submission" date="2021-07" db="EMBL/GenBank/DDBJ databases">
        <authorList>
            <person name="Catto M.A."/>
            <person name="Jacobson A."/>
            <person name="Kennedy G."/>
            <person name="Labadie P."/>
            <person name="Hunt B.G."/>
            <person name="Srinivasan R."/>
        </authorList>
    </citation>
    <scope>NUCLEOTIDE SEQUENCE</scope>
    <source>
        <strain evidence="15">PL_HMW_Pooled</strain>
        <tissue evidence="15">Head</tissue>
    </source>
</reference>
<keyword evidence="16" id="KW-1185">Reference proteome</keyword>
<dbReference type="InterPro" id="IPR005821">
    <property type="entry name" value="Ion_trans_dom"/>
</dbReference>
<evidence type="ECO:0000256" key="2">
    <source>
        <dbReference type="ARBA" id="ARBA00022448"/>
    </source>
</evidence>
<feature type="transmembrane region" description="Helical" evidence="13">
    <location>
        <begin position="704"/>
        <end position="724"/>
    </location>
</feature>
<keyword evidence="9 13" id="KW-0472">Membrane</keyword>
<evidence type="ECO:0000313" key="15">
    <source>
        <dbReference type="EMBL" id="KAK3932439.1"/>
    </source>
</evidence>
<evidence type="ECO:0000256" key="7">
    <source>
        <dbReference type="ARBA" id="ARBA00023043"/>
    </source>
</evidence>
<feature type="coiled-coil region" evidence="12">
    <location>
        <begin position="1038"/>
        <end position="1072"/>
    </location>
</feature>
<keyword evidence="8" id="KW-0406">Ion transport</keyword>
<evidence type="ECO:0000256" key="5">
    <source>
        <dbReference type="ARBA" id="ARBA00022737"/>
    </source>
</evidence>
<keyword evidence="6 13" id="KW-1133">Transmembrane helix</keyword>
<dbReference type="PROSITE" id="PS50297">
    <property type="entry name" value="ANK_REP_REGION"/>
    <property type="match status" value="2"/>
</dbReference>
<evidence type="ECO:0000313" key="16">
    <source>
        <dbReference type="Proteomes" id="UP001219518"/>
    </source>
</evidence>
<evidence type="ECO:0000256" key="10">
    <source>
        <dbReference type="ARBA" id="ARBA00023303"/>
    </source>
</evidence>
<dbReference type="InterPro" id="IPR036770">
    <property type="entry name" value="Ankyrin_rpt-contain_sf"/>
</dbReference>
<dbReference type="Pfam" id="PF12796">
    <property type="entry name" value="Ank_2"/>
    <property type="match status" value="3"/>
</dbReference>
<name>A0AAE1I4I1_9NEOP</name>
<evidence type="ECO:0000256" key="3">
    <source>
        <dbReference type="ARBA" id="ARBA00022606"/>
    </source>
</evidence>
<dbReference type="Gene3D" id="1.25.40.20">
    <property type="entry name" value="Ankyrin repeat-containing domain"/>
    <property type="match status" value="4"/>
</dbReference>